<dbReference type="PANTHER" id="PTHR37820:SF1">
    <property type="entry name" value="CELL DIVISION PROTEIN FTSQ"/>
    <property type="match status" value="1"/>
</dbReference>
<accession>A0A2W5IET1</accession>
<dbReference type="RefSeq" id="WP_290598413.1">
    <property type="nucleotide sequence ID" value="NZ_JAPJOB010000002.1"/>
</dbReference>
<dbReference type="InterPro" id="IPR013685">
    <property type="entry name" value="POTRA_FtsQ_type"/>
</dbReference>
<dbReference type="GO" id="GO:0005886">
    <property type="term" value="C:plasma membrane"/>
    <property type="evidence" value="ECO:0007669"/>
    <property type="project" value="TreeGrafter"/>
</dbReference>
<dbReference type="Pfam" id="PF03799">
    <property type="entry name" value="FtsQ_DivIB_C"/>
    <property type="match status" value="1"/>
</dbReference>
<dbReference type="PANTHER" id="PTHR37820">
    <property type="entry name" value="CELL DIVISION PROTEIN DIVIB"/>
    <property type="match status" value="1"/>
</dbReference>
<dbReference type="Proteomes" id="UP000248606">
    <property type="component" value="Unassembled WGS sequence"/>
</dbReference>
<dbReference type="InterPro" id="IPR034746">
    <property type="entry name" value="POTRA"/>
</dbReference>
<evidence type="ECO:0000256" key="7">
    <source>
        <dbReference type="ARBA" id="ARBA00023306"/>
    </source>
</evidence>
<dbReference type="PROSITE" id="PS51779">
    <property type="entry name" value="POTRA"/>
    <property type="match status" value="1"/>
</dbReference>
<protein>
    <recommendedName>
        <fullName evidence="9">POTRA domain-containing protein</fullName>
    </recommendedName>
</protein>
<dbReference type="EMBL" id="QFOZ01000002">
    <property type="protein sequence ID" value="PZP89497.1"/>
    <property type="molecule type" value="Genomic_DNA"/>
</dbReference>
<evidence type="ECO:0000256" key="4">
    <source>
        <dbReference type="ARBA" id="ARBA00022692"/>
    </source>
</evidence>
<comment type="caution">
    <text evidence="10">The sequence shown here is derived from an EMBL/GenBank/DDBJ whole genome shotgun (WGS) entry which is preliminary data.</text>
</comment>
<keyword evidence="7" id="KW-0131">Cell cycle</keyword>
<keyword evidence="2" id="KW-1003">Cell membrane</keyword>
<evidence type="ECO:0000256" key="8">
    <source>
        <dbReference type="SAM" id="Phobius"/>
    </source>
</evidence>
<sequence>MAEERRAVSSSVRIGLQTVLGVVIVAILAAAVVLFATPLFLVTDTSVEGIRVLTKEQVLQQAQIPMNTRMAELDTHDVAVRIAELPRVKHVRVEKSYPHLVTVEVTERTPLVYCEFEGKMYELDASGVAMHVRRPTRRIPEIVVPQPLHNTLQREAALTTAQHLPKDILTRVRTITVDSAAMVVLRMRSGRTVELGSPTRLDEKVESMRIVLTQPGATWNVSNPELPTRR</sequence>
<keyword evidence="5 8" id="KW-1133">Transmembrane helix</keyword>
<dbReference type="GO" id="GO:0051301">
    <property type="term" value="P:cell division"/>
    <property type="evidence" value="ECO:0007669"/>
    <property type="project" value="UniProtKB-KW"/>
</dbReference>
<proteinExistence type="predicted"/>
<evidence type="ECO:0000259" key="9">
    <source>
        <dbReference type="PROSITE" id="PS51779"/>
    </source>
</evidence>
<name>A0A2W5IET1_9ACTN</name>
<evidence type="ECO:0000256" key="3">
    <source>
        <dbReference type="ARBA" id="ARBA00022618"/>
    </source>
</evidence>
<organism evidence="10 11">
    <name type="scientific">Lawsonella clevelandensis</name>
    <dbReference type="NCBI Taxonomy" id="1528099"/>
    <lineage>
        <taxon>Bacteria</taxon>
        <taxon>Bacillati</taxon>
        <taxon>Actinomycetota</taxon>
        <taxon>Actinomycetes</taxon>
        <taxon>Mycobacteriales</taxon>
        <taxon>Lawsonellaceae</taxon>
        <taxon>Lawsonella</taxon>
    </lineage>
</organism>
<reference evidence="10 11" key="1">
    <citation type="submission" date="2017-08" db="EMBL/GenBank/DDBJ databases">
        <title>Infants hospitalized years apart are colonized by the same room-sourced microbial strains.</title>
        <authorList>
            <person name="Brooks B."/>
            <person name="Olm M.R."/>
            <person name="Firek B.A."/>
            <person name="Baker R."/>
            <person name="Thomas B.C."/>
            <person name="Morowitz M.J."/>
            <person name="Banfield J.F."/>
        </authorList>
    </citation>
    <scope>NUCLEOTIDE SEQUENCE [LARGE SCALE GENOMIC DNA]</scope>
    <source>
        <strain evidence="10">S2_006_000_R1_57</strain>
    </source>
</reference>
<gene>
    <name evidence="10" type="ORF">DI579_03055</name>
</gene>
<dbReference type="InterPro" id="IPR050487">
    <property type="entry name" value="FtsQ_DivIB"/>
</dbReference>
<feature type="domain" description="POTRA" evidence="9">
    <location>
        <begin position="40"/>
        <end position="108"/>
    </location>
</feature>
<keyword evidence="3" id="KW-0132">Cell division</keyword>
<evidence type="ECO:0000313" key="11">
    <source>
        <dbReference type="Proteomes" id="UP000248606"/>
    </source>
</evidence>
<keyword evidence="4 8" id="KW-0812">Transmembrane</keyword>
<evidence type="ECO:0000256" key="1">
    <source>
        <dbReference type="ARBA" id="ARBA00004370"/>
    </source>
</evidence>
<evidence type="ECO:0000256" key="2">
    <source>
        <dbReference type="ARBA" id="ARBA00022475"/>
    </source>
</evidence>
<dbReference type="AlphaFoldDB" id="A0A2W5IET1"/>
<feature type="transmembrane region" description="Helical" evidence="8">
    <location>
        <begin position="20"/>
        <end position="41"/>
    </location>
</feature>
<evidence type="ECO:0000313" key="10">
    <source>
        <dbReference type="EMBL" id="PZP89497.1"/>
    </source>
</evidence>
<comment type="subcellular location">
    <subcellularLocation>
        <location evidence="1">Membrane</location>
    </subcellularLocation>
</comment>
<keyword evidence="6 8" id="KW-0472">Membrane</keyword>
<dbReference type="Pfam" id="PF08478">
    <property type="entry name" value="POTRA_1"/>
    <property type="match status" value="1"/>
</dbReference>
<dbReference type="Gene3D" id="3.10.20.310">
    <property type="entry name" value="membrane protein fhac"/>
    <property type="match status" value="1"/>
</dbReference>
<evidence type="ECO:0000256" key="6">
    <source>
        <dbReference type="ARBA" id="ARBA00023136"/>
    </source>
</evidence>
<evidence type="ECO:0000256" key="5">
    <source>
        <dbReference type="ARBA" id="ARBA00022989"/>
    </source>
</evidence>
<dbReference type="InterPro" id="IPR005548">
    <property type="entry name" value="Cell_div_FtsQ/DivIB_C"/>
</dbReference>